<sequence length="453" mass="49704">MADSLVERQVARLDAAFLREQRRGVRLLAIARLITMVVILGWVLSIDVAMENLRPYVLIVLLSALSLVSVWLTRTDWYRPWMLYPLVALDNLLIGYGLLGMATIGGEVLPPPVMLRTVWFSLFFLFIAGTALAQSPGLVVWAGLSAALVWTVGALWVMAQPGSYHSDLAYGGAGTLGDFLAVYLDPMFVDVVNWGSQVLLLLLVAFVLAVVVGRSRRLVADTVAVERERANLARYFSPDMVDRLAAKDSPFAQPQTRPVAVLFADLMGFTRICETTPPPEVIELLRGFRQRMERCVFAHGGTIDKYVGDCVMATFGTVAATDTDPAEALACARAMTEALRDWNRERRQRGQPALRLCIGLHYGPVILGDIGGDRQVEFTVIGDTVNVASRLEKITRDLDADIVASDDLVQAAVAVRGTAVLDGFQSAESVSLRGRRETLGVWYHRRAEALAAE</sequence>
<feature type="transmembrane region" description="Helical" evidence="1">
    <location>
        <begin position="194"/>
        <end position="212"/>
    </location>
</feature>
<keyword evidence="1" id="KW-1133">Transmembrane helix</keyword>
<proteinExistence type="predicted"/>
<keyword evidence="3" id="KW-0456">Lyase</keyword>
<dbReference type="Pfam" id="PF00211">
    <property type="entry name" value="Guanylate_cyc"/>
    <property type="match status" value="1"/>
</dbReference>
<dbReference type="SMART" id="SM00044">
    <property type="entry name" value="CYCc"/>
    <property type="match status" value="1"/>
</dbReference>
<feature type="transmembrane region" description="Helical" evidence="1">
    <location>
        <begin position="139"/>
        <end position="159"/>
    </location>
</feature>
<dbReference type="Gene3D" id="3.30.70.1230">
    <property type="entry name" value="Nucleotide cyclase"/>
    <property type="match status" value="1"/>
</dbReference>
<feature type="transmembrane region" description="Helical" evidence="1">
    <location>
        <begin position="27"/>
        <end position="44"/>
    </location>
</feature>
<dbReference type="HOGENOM" id="CLU_033715_2_0_5"/>
<dbReference type="PANTHER" id="PTHR43081">
    <property type="entry name" value="ADENYLATE CYCLASE, TERMINAL-DIFFERENTIATION SPECIFIC-RELATED"/>
    <property type="match status" value="1"/>
</dbReference>
<dbReference type="PANTHER" id="PTHR43081:SF1">
    <property type="entry name" value="ADENYLATE CYCLASE, TERMINAL-DIFFERENTIATION SPECIFIC"/>
    <property type="match status" value="1"/>
</dbReference>
<dbReference type="STRING" id="414684.RC1_0904"/>
<dbReference type="AlphaFoldDB" id="B6IS98"/>
<dbReference type="InterPro" id="IPR001054">
    <property type="entry name" value="A/G_cyclase"/>
</dbReference>
<reference evidence="3 4" key="1">
    <citation type="journal article" date="2010" name="BMC Genomics">
        <title>Metabolic flexibility revealed in the genome of the cyst-forming alpha-1 proteobacterium Rhodospirillum centenum.</title>
        <authorList>
            <person name="Lu Y.K."/>
            <person name="Marden J."/>
            <person name="Han M."/>
            <person name="Swingley W.D."/>
            <person name="Mastrian S.D."/>
            <person name="Chowdhury S.R."/>
            <person name="Hao J."/>
            <person name="Helmy T."/>
            <person name="Kim S."/>
            <person name="Kurdoglu A.A."/>
            <person name="Matthies H.J."/>
            <person name="Rollo D."/>
            <person name="Stothard P."/>
            <person name="Blankenship R.E."/>
            <person name="Bauer C.E."/>
            <person name="Touchman J.W."/>
        </authorList>
    </citation>
    <scope>NUCLEOTIDE SEQUENCE [LARGE SCALE GENOMIC DNA]</scope>
    <source>
        <strain evidence="4">ATCC 51521 / SW</strain>
    </source>
</reference>
<evidence type="ECO:0000259" key="2">
    <source>
        <dbReference type="PROSITE" id="PS50125"/>
    </source>
</evidence>
<feature type="transmembrane region" description="Helical" evidence="1">
    <location>
        <begin position="113"/>
        <end position="132"/>
    </location>
</feature>
<dbReference type="InterPro" id="IPR029787">
    <property type="entry name" value="Nucleotide_cyclase"/>
</dbReference>
<evidence type="ECO:0000256" key="1">
    <source>
        <dbReference type="SAM" id="Phobius"/>
    </source>
</evidence>
<dbReference type="OrthoDB" id="9762462at2"/>
<dbReference type="GO" id="GO:0009190">
    <property type="term" value="P:cyclic nucleotide biosynthetic process"/>
    <property type="evidence" value="ECO:0007669"/>
    <property type="project" value="InterPro"/>
</dbReference>
<dbReference type="GO" id="GO:0004016">
    <property type="term" value="F:adenylate cyclase activity"/>
    <property type="evidence" value="ECO:0007669"/>
    <property type="project" value="UniProtKB-EC"/>
</dbReference>
<dbReference type="eggNOG" id="COG2114">
    <property type="taxonomic scope" value="Bacteria"/>
</dbReference>
<dbReference type="SUPFAM" id="SSF55073">
    <property type="entry name" value="Nucleotide cyclase"/>
    <property type="match status" value="1"/>
</dbReference>
<evidence type="ECO:0000313" key="3">
    <source>
        <dbReference type="EMBL" id="ACI98334.1"/>
    </source>
</evidence>
<keyword evidence="1" id="KW-0472">Membrane</keyword>
<organism evidence="3 4">
    <name type="scientific">Rhodospirillum centenum (strain ATCC 51521 / SW)</name>
    <dbReference type="NCBI Taxonomy" id="414684"/>
    <lineage>
        <taxon>Bacteria</taxon>
        <taxon>Pseudomonadati</taxon>
        <taxon>Pseudomonadota</taxon>
        <taxon>Alphaproteobacteria</taxon>
        <taxon>Rhodospirillales</taxon>
        <taxon>Rhodospirillaceae</taxon>
        <taxon>Rhodospirillum</taxon>
    </lineage>
</organism>
<keyword evidence="1" id="KW-0812">Transmembrane</keyword>
<dbReference type="RefSeq" id="WP_012566124.1">
    <property type="nucleotide sequence ID" value="NC_011420.2"/>
</dbReference>
<accession>B6IS98</accession>
<evidence type="ECO:0000313" key="4">
    <source>
        <dbReference type="Proteomes" id="UP000001591"/>
    </source>
</evidence>
<feature type="transmembrane region" description="Helical" evidence="1">
    <location>
        <begin position="56"/>
        <end position="74"/>
    </location>
</feature>
<dbReference type="InterPro" id="IPR050697">
    <property type="entry name" value="Adenylyl/Guanylyl_Cyclase_3/4"/>
</dbReference>
<dbReference type="CDD" id="cd07302">
    <property type="entry name" value="CHD"/>
    <property type="match status" value="1"/>
</dbReference>
<dbReference type="Proteomes" id="UP000001591">
    <property type="component" value="Chromosome"/>
</dbReference>
<feature type="transmembrane region" description="Helical" evidence="1">
    <location>
        <begin position="81"/>
        <end position="101"/>
    </location>
</feature>
<keyword evidence="4" id="KW-1185">Reference proteome</keyword>
<dbReference type="KEGG" id="rce:RC1_0904"/>
<dbReference type="GO" id="GO:0035556">
    <property type="term" value="P:intracellular signal transduction"/>
    <property type="evidence" value="ECO:0007669"/>
    <property type="project" value="InterPro"/>
</dbReference>
<dbReference type="PROSITE" id="PS50125">
    <property type="entry name" value="GUANYLATE_CYCLASE_2"/>
    <property type="match status" value="1"/>
</dbReference>
<feature type="domain" description="Guanylate cyclase" evidence="2">
    <location>
        <begin position="260"/>
        <end position="392"/>
    </location>
</feature>
<dbReference type="EMBL" id="CP000613">
    <property type="protein sequence ID" value="ACI98334.1"/>
    <property type="molecule type" value="Genomic_DNA"/>
</dbReference>
<protein>
    <submittedName>
        <fullName evidence="3">Adenylate cyclase 1</fullName>
        <ecNumber evidence="3">4.6.1.1</ecNumber>
    </submittedName>
</protein>
<dbReference type="EC" id="4.6.1.1" evidence="3"/>
<gene>
    <name evidence="3" type="primary">cyaA</name>
    <name evidence="3" type="ordered locus">RC1_0904</name>
</gene>
<name>B6IS98_RHOCS</name>